<organism evidence="6 7">
    <name type="scientific">Rhodococcus wratislaviensis</name>
    <name type="common">Tsukamurella wratislaviensis</name>
    <dbReference type="NCBI Taxonomy" id="44752"/>
    <lineage>
        <taxon>Bacteria</taxon>
        <taxon>Bacillati</taxon>
        <taxon>Actinomycetota</taxon>
        <taxon>Actinomycetes</taxon>
        <taxon>Mycobacteriales</taxon>
        <taxon>Nocardiaceae</taxon>
        <taxon>Rhodococcus</taxon>
    </lineage>
</organism>
<sequence>MNFTGVWNARERVPEAVGEDTIQRLCRQVSEEIESVTDRAVGQIRAELQSYAAVPIDEQRGYISRQLAATLRALAESEPLADDVLERSRQLGRRRAMQGLPLSDVIETYHIASRELWNTMVATAAEPTTDLLRAGGMMWDLVHTATSAVAVGHTDATRSEQAIRAGVRYRFFESLARSVDGDHRDVRELAEALGFTAQHEFQAVCVAAEEWSEAQLERLQRTLDTIPGTTQCSGHGTVIIALSQRAPVDDIIREVRLGHPGTTVGVGLGRPGLAGAAMSITDARRVLQLASPTGEVVRFADKWVAATLADHRDELATLLEPGVAVAADHPHLVEAVLAFARNGFSISAAGRDIHLHANSITYRLDRWQQLTGWDPRTLDGLQRSVSSLNLFQRDSGGAAFRQEDEQQPSQLDTSTPSVSPTGASHPRSEPRRLSDS</sequence>
<dbReference type="AlphaFoldDB" id="A0AB38FE87"/>
<feature type="domain" description="PucR C-terminal helix-turn-helix" evidence="3">
    <location>
        <begin position="332"/>
        <end position="379"/>
    </location>
</feature>
<dbReference type="Gene3D" id="1.10.10.2840">
    <property type="entry name" value="PucR C-terminal helix-turn-helix domain"/>
    <property type="match status" value="1"/>
</dbReference>
<reference evidence="6 7" key="1">
    <citation type="submission" date="2018-06" db="EMBL/GenBank/DDBJ databases">
        <authorList>
            <consortium name="Pathogen Informatics"/>
            <person name="Doyle S."/>
        </authorList>
    </citation>
    <scope>NUCLEOTIDE SEQUENCE [LARGE SCALE GENOMIC DNA]</scope>
    <source>
        <strain evidence="6 7">NCTC13229</strain>
    </source>
</reference>
<feature type="compositionally biased region" description="Basic and acidic residues" evidence="2">
    <location>
        <begin position="426"/>
        <end position="436"/>
    </location>
</feature>
<evidence type="ECO:0000259" key="3">
    <source>
        <dbReference type="Pfam" id="PF13556"/>
    </source>
</evidence>
<dbReference type="InterPro" id="IPR042070">
    <property type="entry name" value="PucR_C-HTH_sf"/>
</dbReference>
<evidence type="ECO:0000256" key="1">
    <source>
        <dbReference type="ARBA" id="ARBA00006754"/>
    </source>
</evidence>
<feature type="region of interest" description="Disordered" evidence="2">
    <location>
        <begin position="396"/>
        <end position="436"/>
    </location>
</feature>
<feature type="domain" description="RsbT co-antagonist protein RsbRD N-terminal" evidence="4">
    <location>
        <begin position="35"/>
        <end position="163"/>
    </location>
</feature>
<dbReference type="EMBL" id="UAUI01000011">
    <property type="protein sequence ID" value="SPZ39640.1"/>
    <property type="molecule type" value="Genomic_DNA"/>
</dbReference>
<feature type="domain" description="CdaR GGDEF-like" evidence="5">
    <location>
        <begin position="182"/>
        <end position="289"/>
    </location>
</feature>
<evidence type="ECO:0000259" key="5">
    <source>
        <dbReference type="Pfam" id="PF17853"/>
    </source>
</evidence>
<evidence type="ECO:0000313" key="7">
    <source>
        <dbReference type="Proteomes" id="UP000251211"/>
    </source>
</evidence>
<evidence type="ECO:0000259" key="4">
    <source>
        <dbReference type="Pfam" id="PF14361"/>
    </source>
</evidence>
<dbReference type="Proteomes" id="UP000251211">
    <property type="component" value="Unassembled WGS sequence"/>
</dbReference>
<comment type="caution">
    <text evidence="6">The sequence shown here is derived from an EMBL/GenBank/DDBJ whole genome shotgun (WGS) entry which is preliminary data.</text>
</comment>
<dbReference type="PANTHER" id="PTHR33744">
    <property type="entry name" value="CARBOHYDRATE DIACID REGULATOR"/>
    <property type="match status" value="1"/>
</dbReference>
<dbReference type="InterPro" id="IPR025751">
    <property type="entry name" value="RsbRD_N_dom"/>
</dbReference>
<dbReference type="InterPro" id="IPR041522">
    <property type="entry name" value="CdaR_GGDEF"/>
</dbReference>
<dbReference type="InterPro" id="IPR025736">
    <property type="entry name" value="PucR_C-HTH_dom"/>
</dbReference>
<evidence type="ECO:0000256" key="2">
    <source>
        <dbReference type="SAM" id="MobiDB-lite"/>
    </source>
</evidence>
<feature type="compositionally biased region" description="Polar residues" evidence="2">
    <location>
        <begin position="407"/>
        <end position="422"/>
    </location>
</feature>
<comment type="similarity">
    <text evidence="1">Belongs to the CdaR family.</text>
</comment>
<accession>A0AB38FE87</accession>
<dbReference type="PANTHER" id="PTHR33744:SF7">
    <property type="entry name" value="PUCR FAMILY TRANSCRIPTIONAL REGULATOR"/>
    <property type="match status" value="1"/>
</dbReference>
<gene>
    <name evidence="6" type="ORF">NCTC13229_03119</name>
</gene>
<dbReference type="Pfam" id="PF14361">
    <property type="entry name" value="RsbRD_N"/>
    <property type="match status" value="1"/>
</dbReference>
<dbReference type="InterPro" id="IPR051448">
    <property type="entry name" value="CdaR-like_regulators"/>
</dbReference>
<protein>
    <submittedName>
        <fullName evidence="6">CdaR family transcriptional regulator</fullName>
    </submittedName>
</protein>
<dbReference type="Pfam" id="PF17853">
    <property type="entry name" value="GGDEF_2"/>
    <property type="match status" value="1"/>
</dbReference>
<dbReference type="Pfam" id="PF13556">
    <property type="entry name" value="HTH_30"/>
    <property type="match status" value="1"/>
</dbReference>
<proteinExistence type="inferred from homology"/>
<evidence type="ECO:0000313" key="6">
    <source>
        <dbReference type="EMBL" id="SPZ39640.1"/>
    </source>
</evidence>
<name>A0AB38FE87_RHOWR</name>